<dbReference type="PANTHER" id="PTHR43685">
    <property type="entry name" value="GLYCOSYLTRANSFERASE"/>
    <property type="match status" value="1"/>
</dbReference>
<reference evidence="2 3" key="1">
    <citation type="submission" date="2012-06" db="EMBL/GenBank/DDBJ databases">
        <title>Finished chromosome of genome of Crinalium epipsammum PCC 9333.</title>
        <authorList>
            <consortium name="US DOE Joint Genome Institute"/>
            <person name="Gugger M."/>
            <person name="Coursin T."/>
            <person name="Rippka R."/>
            <person name="Tandeau De Marsac N."/>
            <person name="Huntemann M."/>
            <person name="Wei C.-L."/>
            <person name="Han J."/>
            <person name="Detter J.C."/>
            <person name="Han C."/>
            <person name="Tapia R."/>
            <person name="Davenport K."/>
            <person name="Daligault H."/>
            <person name="Erkkila T."/>
            <person name="Gu W."/>
            <person name="Munk A.C.C."/>
            <person name="Teshima H."/>
            <person name="Xu Y."/>
            <person name="Chain P."/>
            <person name="Chen A."/>
            <person name="Krypides N."/>
            <person name="Mavromatis K."/>
            <person name="Markowitz V."/>
            <person name="Szeto E."/>
            <person name="Ivanova N."/>
            <person name="Mikhailova N."/>
            <person name="Ovchinnikova G."/>
            <person name="Pagani I."/>
            <person name="Pati A."/>
            <person name="Goodwin L."/>
            <person name="Peters L."/>
            <person name="Pitluck S."/>
            <person name="Woyke T."/>
            <person name="Kerfeld C."/>
        </authorList>
    </citation>
    <scope>NUCLEOTIDE SEQUENCE [LARGE SCALE GENOMIC DNA]</scope>
    <source>
        <strain evidence="2 3">PCC 9333</strain>
    </source>
</reference>
<gene>
    <name evidence="2" type="ORF">Cri9333_2769</name>
</gene>
<feature type="domain" description="Glycosyltransferase 2-like" evidence="1">
    <location>
        <begin position="4"/>
        <end position="141"/>
    </location>
</feature>
<dbReference type="OrthoDB" id="257969at2"/>
<dbReference type="EMBL" id="CP003620">
    <property type="protein sequence ID" value="AFZ13616.1"/>
    <property type="molecule type" value="Genomic_DNA"/>
</dbReference>
<dbReference type="PANTHER" id="PTHR43685:SF3">
    <property type="entry name" value="SLR2126 PROTEIN"/>
    <property type="match status" value="1"/>
</dbReference>
<dbReference type="Proteomes" id="UP000010472">
    <property type="component" value="Chromosome"/>
</dbReference>
<proteinExistence type="predicted"/>
<dbReference type="STRING" id="1173022.Cri9333_2769"/>
<dbReference type="Gene3D" id="3.90.550.10">
    <property type="entry name" value="Spore Coat Polysaccharide Biosynthesis Protein SpsA, Chain A"/>
    <property type="match status" value="1"/>
</dbReference>
<name>K9W083_9CYAN</name>
<dbReference type="HOGENOM" id="CLU_905688_0_0_3"/>
<dbReference type="SUPFAM" id="SSF53448">
    <property type="entry name" value="Nucleotide-diphospho-sugar transferases"/>
    <property type="match status" value="1"/>
</dbReference>
<dbReference type="InterPro" id="IPR029044">
    <property type="entry name" value="Nucleotide-diphossugar_trans"/>
</dbReference>
<dbReference type="RefSeq" id="WP_015203726.1">
    <property type="nucleotide sequence ID" value="NC_019753.1"/>
</dbReference>
<dbReference type="AlphaFoldDB" id="K9W083"/>
<sequence>MKISVVIPTYLRPNDLARCLQALCNQTRLPDEVLVVIRDTDVETKTLLESFNLTPFPLQTIIVNVPGVVAAMNVGWDKTQGDIIVSTDDDAAPHSDWLAKIETYFLSDQQIAGVGGRDWQYQGSHLKEEGTPRTVGKVQWFGRVIGNHHLGTGKAREVDVLKGVNMGFRRAAIQGLHFDERMRGMGAQVNFEMAFALPLRRRGWKIIYDPSVAVDHYPAQRFDEDQIHRGQFSAIALSNIAHNETLALLEYLSPIQRIIFLIWAVVIGTRECPGLVQVLRFLPSRRFLIVRKWLATINGRWQGIQSWLHSERAAVVPPPGVFEHSNSA</sequence>
<dbReference type="PATRIC" id="fig|1173022.3.peg.3005"/>
<evidence type="ECO:0000313" key="2">
    <source>
        <dbReference type="EMBL" id="AFZ13616.1"/>
    </source>
</evidence>
<dbReference type="InterPro" id="IPR050834">
    <property type="entry name" value="Glycosyltransf_2"/>
</dbReference>
<dbReference type="KEGG" id="cep:Cri9333_2769"/>
<dbReference type="eggNOG" id="COG1216">
    <property type="taxonomic scope" value="Bacteria"/>
</dbReference>
<dbReference type="InterPro" id="IPR001173">
    <property type="entry name" value="Glyco_trans_2-like"/>
</dbReference>
<dbReference type="Pfam" id="PF00535">
    <property type="entry name" value="Glycos_transf_2"/>
    <property type="match status" value="1"/>
</dbReference>
<keyword evidence="2" id="KW-0808">Transferase</keyword>
<evidence type="ECO:0000259" key="1">
    <source>
        <dbReference type="Pfam" id="PF00535"/>
    </source>
</evidence>
<evidence type="ECO:0000313" key="3">
    <source>
        <dbReference type="Proteomes" id="UP000010472"/>
    </source>
</evidence>
<accession>K9W083</accession>
<organism evidence="2 3">
    <name type="scientific">Crinalium epipsammum PCC 9333</name>
    <dbReference type="NCBI Taxonomy" id="1173022"/>
    <lineage>
        <taxon>Bacteria</taxon>
        <taxon>Bacillati</taxon>
        <taxon>Cyanobacteriota</taxon>
        <taxon>Cyanophyceae</taxon>
        <taxon>Gomontiellales</taxon>
        <taxon>Gomontiellaceae</taxon>
        <taxon>Crinalium</taxon>
    </lineage>
</organism>
<protein>
    <submittedName>
        <fullName evidence="2">Glycosyl transferase family 2</fullName>
    </submittedName>
</protein>
<dbReference type="GO" id="GO:0016740">
    <property type="term" value="F:transferase activity"/>
    <property type="evidence" value="ECO:0007669"/>
    <property type="project" value="UniProtKB-KW"/>
</dbReference>
<keyword evidence="3" id="KW-1185">Reference proteome</keyword>